<dbReference type="Pfam" id="PF00176">
    <property type="entry name" value="SNF2-rel_dom"/>
    <property type="match status" value="1"/>
</dbReference>
<dbReference type="PROSITE" id="PS51192">
    <property type="entry name" value="HELICASE_ATP_BIND_1"/>
    <property type="match status" value="1"/>
</dbReference>
<dbReference type="AlphaFoldDB" id="T1BV26"/>
<dbReference type="PANTHER" id="PTHR10799">
    <property type="entry name" value="SNF2/RAD54 HELICASE FAMILY"/>
    <property type="match status" value="1"/>
</dbReference>
<dbReference type="InterPro" id="IPR000330">
    <property type="entry name" value="SNF2_N"/>
</dbReference>
<dbReference type="GO" id="GO:0005524">
    <property type="term" value="F:ATP binding"/>
    <property type="evidence" value="ECO:0007669"/>
    <property type="project" value="InterPro"/>
</dbReference>
<dbReference type="Gene3D" id="3.40.50.10810">
    <property type="entry name" value="Tandem AAA-ATPase domain"/>
    <property type="match status" value="1"/>
</dbReference>
<keyword evidence="2" id="KW-0547">Nucleotide-binding</keyword>
<dbReference type="EMBL" id="AUZY01005654">
    <property type="protein sequence ID" value="EQD57790.1"/>
    <property type="molecule type" value="Genomic_DNA"/>
</dbReference>
<accession>T1BV26</accession>
<keyword evidence="2" id="KW-0067">ATP-binding</keyword>
<keyword evidence="2" id="KW-0347">Helicase</keyword>
<feature type="non-terminal residue" evidence="2">
    <location>
        <position position="136"/>
    </location>
</feature>
<evidence type="ECO:0000259" key="1">
    <source>
        <dbReference type="PROSITE" id="PS51192"/>
    </source>
</evidence>
<name>T1BV26_9ZZZZ</name>
<dbReference type="InterPro" id="IPR038718">
    <property type="entry name" value="SNF2-like_sf"/>
</dbReference>
<reference evidence="2" key="2">
    <citation type="journal article" date="2014" name="ISME J.">
        <title>Microbial stratification in low pH oxic and suboxic macroscopic growths along an acid mine drainage.</title>
        <authorList>
            <person name="Mendez-Garcia C."/>
            <person name="Mesa V."/>
            <person name="Sprenger R.R."/>
            <person name="Richter M."/>
            <person name="Diez M.S."/>
            <person name="Solano J."/>
            <person name="Bargiela R."/>
            <person name="Golyshina O.V."/>
            <person name="Manteca A."/>
            <person name="Ramos J.L."/>
            <person name="Gallego J.R."/>
            <person name="Llorente I."/>
            <person name="Martins Dos Santos V.A."/>
            <person name="Jensen O.N."/>
            <person name="Pelaez A.I."/>
            <person name="Sanchez J."/>
            <person name="Ferrer M."/>
        </authorList>
    </citation>
    <scope>NUCLEOTIDE SEQUENCE</scope>
</reference>
<evidence type="ECO:0000313" key="2">
    <source>
        <dbReference type="EMBL" id="EQD57790.1"/>
    </source>
</evidence>
<dbReference type="SUPFAM" id="SSF52540">
    <property type="entry name" value="P-loop containing nucleoside triphosphate hydrolases"/>
    <property type="match status" value="1"/>
</dbReference>
<organism evidence="2">
    <name type="scientific">mine drainage metagenome</name>
    <dbReference type="NCBI Taxonomy" id="410659"/>
    <lineage>
        <taxon>unclassified sequences</taxon>
        <taxon>metagenomes</taxon>
        <taxon>ecological metagenomes</taxon>
    </lineage>
</organism>
<proteinExistence type="predicted"/>
<gene>
    <name evidence="2" type="ORF">B1B_08641</name>
</gene>
<protein>
    <submittedName>
        <fullName evidence="2">SNF2/RAD54 family helicase</fullName>
    </submittedName>
</protein>
<feature type="non-terminal residue" evidence="2">
    <location>
        <position position="1"/>
    </location>
</feature>
<dbReference type="InterPro" id="IPR027417">
    <property type="entry name" value="P-loop_NTPase"/>
</dbReference>
<sequence length="136" mass="14991">RQLLDTGDVALPASIQATLRPYQQRGYAWLYRNTRIGLGSVIADDMGLGKTLQVIATLQRLKDEGALVEAKVLVVVPTSLLTNWQKEIARFAPDLTVAVFHGALRELDTVRPDVLLTTYGVARAESAALKALRWHL</sequence>
<dbReference type="GO" id="GO:0004386">
    <property type="term" value="F:helicase activity"/>
    <property type="evidence" value="ECO:0007669"/>
    <property type="project" value="UniProtKB-KW"/>
</dbReference>
<feature type="domain" description="Helicase ATP-binding" evidence="1">
    <location>
        <begin position="31"/>
        <end position="136"/>
    </location>
</feature>
<keyword evidence="2" id="KW-0378">Hydrolase</keyword>
<comment type="caution">
    <text evidence="2">The sequence shown here is derived from an EMBL/GenBank/DDBJ whole genome shotgun (WGS) entry which is preliminary data.</text>
</comment>
<dbReference type="InterPro" id="IPR014001">
    <property type="entry name" value="Helicase_ATP-bd"/>
</dbReference>
<reference evidence="2" key="1">
    <citation type="submission" date="2013-08" db="EMBL/GenBank/DDBJ databases">
        <authorList>
            <person name="Mendez C."/>
            <person name="Richter M."/>
            <person name="Ferrer M."/>
            <person name="Sanchez J."/>
        </authorList>
    </citation>
    <scope>NUCLEOTIDE SEQUENCE</scope>
</reference>